<protein>
    <submittedName>
        <fullName evidence="1">HAD family hydrolase</fullName>
        <ecNumber evidence="1">3.1.3.-</ecNumber>
    </submittedName>
</protein>
<evidence type="ECO:0000313" key="2">
    <source>
        <dbReference type="Proteomes" id="UP001597492"/>
    </source>
</evidence>
<keyword evidence="2" id="KW-1185">Reference proteome</keyword>
<comment type="caution">
    <text evidence="1">The sequence shown here is derived from an EMBL/GenBank/DDBJ whole genome shotgun (WGS) entry which is preliminary data.</text>
</comment>
<dbReference type="PANTHER" id="PTHR10000:SF8">
    <property type="entry name" value="HAD SUPERFAMILY HYDROLASE-LIKE, TYPE 3"/>
    <property type="match status" value="1"/>
</dbReference>
<evidence type="ECO:0000313" key="1">
    <source>
        <dbReference type="EMBL" id="MFD2757689.1"/>
    </source>
</evidence>
<dbReference type="RefSeq" id="WP_019618319.1">
    <property type="nucleotide sequence ID" value="NZ_JBHUNE010000003.1"/>
</dbReference>
<dbReference type="EC" id="3.1.3.-" evidence="1"/>
<dbReference type="GO" id="GO:0016787">
    <property type="term" value="F:hydrolase activity"/>
    <property type="evidence" value="ECO:0007669"/>
    <property type="project" value="UniProtKB-KW"/>
</dbReference>
<organism evidence="1 2">
    <name type="scientific">Gulosibacter faecalis</name>
    <dbReference type="NCBI Taxonomy" id="272240"/>
    <lineage>
        <taxon>Bacteria</taxon>
        <taxon>Bacillati</taxon>
        <taxon>Actinomycetota</taxon>
        <taxon>Actinomycetes</taxon>
        <taxon>Micrococcales</taxon>
        <taxon>Microbacteriaceae</taxon>
        <taxon>Gulosibacter</taxon>
    </lineage>
</organism>
<dbReference type="InterPro" id="IPR023214">
    <property type="entry name" value="HAD_sf"/>
</dbReference>
<keyword evidence="1" id="KW-0378">Hydrolase</keyword>
<accession>A0ABW5UXW6</accession>
<dbReference type="EMBL" id="JBHUNE010000003">
    <property type="protein sequence ID" value="MFD2757689.1"/>
    <property type="molecule type" value="Genomic_DNA"/>
</dbReference>
<dbReference type="PANTHER" id="PTHR10000">
    <property type="entry name" value="PHOSPHOSERINE PHOSPHATASE"/>
    <property type="match status" value="1"/>
</dbReference>
<dbReference type="Gene3D" id="3.30.1240.10">
    <property type="match status" value="1"/>
</dbReference>
<dbReference type="Proteomes" id="UP001597492">
    <property type="component" value="Unassembled WGS sequence"/>
</dbReference>
<dbReference type="InterPro" id="IPR036412">
    <property type="entry name" value="HAD-like_sf"/>
</dbReference>
<sequence>MTDRLLVALDIDGTILDVDGEIPQSTRDEVARLREQGHEVMLATGRSAADMLPVRERLGLDSRYLVSANGAMVLARDEEATPPTNADYSPKWIETFDPTDALIRLRPVLQNARFAVEGPDGVYRYSGSFPDGSFEAQGREVRFEDLLGEPVTRLVVVSPDHSVEEFVAQVRGSGLHQVTYSVGWSAWLDIAPEGVNKATALEKVRASLGIARENVVVAGDGFNDIQMLEWARDGGGRSFAMGNAPQQVIDASSDLTSDFYHDGLAKALAKVGYDISQPG</sequence>
<dbReference type="Gene3D" id="3.40.50.1000">
    <property type="entry name" value="HAD superfamily/HAD-like"/>
    <property type="match status" value="1"/>
</dbReference>
<gene>
    <name evidence="1" type="ORF">ACFSW7_04750</name>
</gene>
<reference evidence="2" key="1">
    <citation type="journal article" date="2019" name="Int. J. Syst. Evol. Microbiol.">
        <title>The Global Catalogue of Microorganisms (GCM) 10K type strain sequencing project: providing services to taxonomists for standard genome sequencing and annotation.</title>
        <authorList>
            <consortium name="The Broad Institute Genomics Platform"/>
            <consortium name="The Broad Institute Genome Sequencing Center for Infectious Disease"/>
            <person name="Wu L."/>
            <person name="Ma J."/>
        </authorList>
    </citation>
    <scope>NUCLEOTIDE SEQUENCE [LARGE SCALE GENOMIC DNA]</scope>
    <source>
        <strain evidence="2">TISTR 1514</strain>
    </source>
</reference>
<proteinExistence type="predicted"/>
<dbReference type="SUPFAM" id="SSF56784">
    <property type="entry name" value="HAD-like"/>
    <property type="match status" value="1"/>
</dbReference>
<dbReference type="Pfam" id="PF08282">
    <property type="entry name" value="Hydrolase_3"/>
    <property type="match status" value="1"/>
</dbReference>
<name>A0ABW5UXW6_9MICO</name>